<name>A0A6A5BGL2_NAEFO</name>
<evidence type="ECO:0000256" key="1">
    <source>
        <dbReference type="SAM" id="SignalP"/>
    </source>
</evidence>
<dbReference type="GeneID" id="68115563"/>
<keyword evidence="3" id="KW-1185">Reference proteome</keyword>
<evidence type="ECO:0000313" key="3">
    <source>
        <dbReference type="Proteomes" id="UP000444721"/>
    </source>
</evidence>
<accession>A0A6A5BGL2</accession>
<keyword evidence="1" id="KW-0732">Signal</keyword>
<sequence>MYKRIVLLCAVLLFATAVILAEDAKPVDTYGEHKQYCYQTCKRYETKKGKCSDYEWIGTRKECCAWKTVGAGKCLKYKRHSKCISWSQPRKLCLGHGYKQICKYHKREKYCVKYGWKHQCVGKGKNHHCAEYAYHFICTRYDKKHLCTSYINVPKTSYYHKTKCIRYKIKAKCDSYKQVCKCQKKWKKVTKRHYKGWNDTYYRGYCIKRCHSICKKFSKKRYCVDTKNVRFARKKKYVRKCNKFVFKKFCVAQKKARFCTKWAKTKFCNVHKRVRYCKMHRHRRFCAHYKAVPFCTQHHKTKRHCKKRKHWRNCAVTSKGIRVCKKYRFVGGKLHCAKHGEYTKCVEHETKCTPIDKYIPKKEEYEKK</sequence>
<feature type="chain" id="PRO_5025450683" evidence="1">
    <location>
        <begin position="22"/>
        <end position="368"/>
    </location>
</feature>
<dbReference type="OrthoDB" id="10376636at2759"/>
<dbReference type="VEuPathDB" id="AmoebaDB:NfTy_094000"/>
<protein>
    <submittedName>
        <fullName evidence="2">Uncharacterized protein</fullName>
    </submittedName>
</protein>
<dbReference type="AlphaFoldDB" id="A0A6A5BGL2"/>
<evidence type="ECO:0000313" key="2">
    <source>
        <dbReference type="EMBL" id="KAF0973138.1"/>
    </source>
</evidence>
<comment type="caution">
    <text evidence="2">The sequence shown here is derived from an EMBL/GenBank/DDBJ whole genome shotgun (WGS) entry which is preliminary data.</text>
</comment>
<feature type="signal peptide" evidence="1">
    <location>
        <begin position="1"/>
        <end position="21"/>
    </location>
</feature>
<dbReference type="EMBL" id="VFQX01000061">
    <property type="protein sequence ID" value="KAF0973138.1"/>
    <property type="molecule type" value="Genomic_DNA"/>
</dbReference>
<dbReference type="RefSeq" id="XP_044557851.1">
    <property type="nucleotide sequence ID" value="XM_044712188.1"/>
</dbReference>
<dbReference type="VEuPathDB" id="AmoebaDB:NF0034240"/>
<reference evidence="2 3" key="1">
    <citation type="journal article" date="2019" name="Sci. Rep.">
        <title>Nanopore sequencing improves the draft genome of the human pathogenic amoeba Naegleria fowleri.</title>
        <authorList>
            <person name="Liechti N."/>
            <person name="Schurch N."/>
            <person name="Bruggmann R."/>
            <person name="Wittwer M."/>
        </authorList>
    </citation>
    <scope>NUCLEOTIDE SEQUENCE [LARGE SCALE GENOMIC DNA]</scope>
    <source>
        <strain evidence="2 3">ATCC 30894</strain>
    </source>
</reference>
<dbReference type="Proteomes" id="UP000444721">
    <property type="component" value="Unassembled WGS sequence"/>
</dbReference>
<proteinExistence type="predicted"/>
<gene>
    <name evidence="2" type="ORF">FDP41_008345</name>
</gene>
<dbReference type="VEuPathDB" id="AmoebaDB:FDP41_008345"/>
<organism evidence="2 3">
    <name type="scientific">Naegleria fowleri</name>
    <name type="common">Brain eating amoeba</name>
    <dbReference type="NCBI Taxonomy" id="5763"/>
    <lineage>
        <taxon>Eukaryota</taxon>
        <taxon>Discoba</taxon>
        <taxon>Heterolobosea</taxon>
        <taxon>Tetramitia</taxon>
        <taxon>Eutetramitia</taxon>
        <taxon>Vahlkampfiidae</taxon>
        <taxon>Naegleria</taxon>
    </lineage>
</organism>